<protein>
    <submittedName>
        <fullName evidence="1">Uncharacterized protein</fullName>
    </submittedName>
</protein>
<gene>
    <name evidence="1" type="ORF">LCGC14_2740770</name>
</gene>
<name>A0A0F8Z4I5_9ZZZZ</name>
<accession>A0A0F8Z4I5</accession>
<sequence>MDTSIEVGGLAYAEYVKQCDTPVLAPTVKLPSTTFKVSEFTLARGCNADGSITFTGKGGFGLGSCATTVMIPKAGNYIVSIRAKGSYGVS</sequence>
<proteinExistence type="predicted"/>
<dbReference type="EMBL" id="LAZR01049852">
    <property type="protein sequence ID" value="KKK88673.1"/>
    <property type="molecule type" value="Genomic_DNA"/>
</dbReference>
<evidence type="ECO:0000313" key="1">
    <source>
        <dbReference type="EMBL" id="KKK88673.1"/>
    </source>
</evidence>
<dbReference type="AlphaFoldDB" id="A0A0F8Z4I5"/>
<feature type="non-terminal residue" evidence="1">
    <location>
        <position position="90"/>
    </location>
</feature>
<organism evidence="1">
    <name type="scientific">marine sediment metagenome</name>
    <dbReference type="NCBI Taxonomy" id="412755"/>
    <lineage>
        <taxon>unclassified sequences</taxon>
        <taxon>metagenomes</taxon>
        <taxon>ecological metagenomes</taxon>
    </lineage>
</organism>
<reference evidence="1" key="1">
    <citation type="journal article" date="2015" name="Nature">
        <title>Complex archaea that bridge the gap between prokaryotes and eukaryotes.</title>
        <authorList>
            <person name="Spang A."/>
            <person name="Saw J.H."/>
            <person name="Jorgensen S.L."/>
            <person name="Zaremba-Niedzwiedzka K."/>
            <person name="Martijn J."/>
            <person name="Lind A.E."/>
            <person name="van Eijk R."/>
            <person name="Schleper C."/>
            <person name="Guy L."/>
            <person name="Ettema T.J."/>
        </authorList>
    </citation>
    <scope>NUCLEOTIDE SEQUENCE</scope>
</reference>
<comment type="caution">
    <text evidence="1">The sequence shown here is derived from an EMBL/GenBank/DDBJ whole genome shotgun (WGS) entry which is preliminary data.</text>
</comment>